<evidence type="ECO:0000256" key="3">
    <source>
        <dbReference type="ARBA" id="ARBA00023065"/>
    </source>
</evidence>
<dbReference type="InterPro" id="IPR002842">
    <property type="entry name" value="ATPase_V1_Esu"/>
</dbReference>
<sequence>MSKLDLLLDGIREDSKKEADHILANANKRSEEIKKESKADSDKEVKKIIDNAEKDAKRIIENSKVTSEREARDIKIRAKNELVDDILDKLLEKLRKLGPNDYKKFVENRLKEIDVNNGEILLQKDMKYHFDENSFNGLKLSKESVDEGFVVRSGKISYDNRYSSLLNYDRDNLEKIIADRIFK</sequence>
<protein>
    <submittedName>
        <fullName evidence="4">V-type ATP synthase subunit E</fullName>
    </submittedName>
</protein>
<keyword evidence="3" id="KW-0406">Ion transport</keyword>
<comment type="similarity">
    <text evidence="1">Belongs to the V-ATPase E subunit family.</text>
</comment>
<dbReference type="GO" id="GO:0033178">
    <property type="term" value="C:proton-transporting two-sector ATPase complex, catalytic domain"/>
    <property type="evidence" value="ECO:0007669"/>
    <property type="project" value="InterPro"/>
</dbReference>
<evidence type="ECO:0000313" key="4">
    <source>
        <dbReference type="EMBL" id="MSS77542.1"/>
    </source>
</evidence>
<dbReference type="Pfam" id="PF01991">
    <property type="entry name" value="vATP-synt_E"/>
    <property type="match status" value="1"/>
</dbReference>
<dbReference type="EMBL" id="VULQ01000003">
    <property type="protein sequence ID" value="MSS77542.1"/>
    <property type="molecule type" value="Genomic_DNA"/>
</dbReference>
<keyword evidence="2" id="KW-0813">Transport</keyword>
<keyword evidence="5" id="KW-1185">Reference proteome</keyword>
<dbReference type="SUPFAM" id="SSF160527">
    <property type="entry name" value="V-type ATPase subunit E-like"/>
    <property type="match status" value="1"/>
</dbReference>
<accession>A0A6N7VRT2</accession>
<dbReference type="Gene3D" id="1.20.5.620">
    <property type="entry name" value="F1F0 ATP synthase subunit B, membrane domain"/>
    <property type="match status" value="1"/>
</dbReference>
<evidence type="ECO:0000256" key="2">
    <source>
        <dbReference type="ARBA" id="ARBA00022448"/>
    </source>
</evidence>
<dbReference type="CDD" id="cd06503">
    <property type="entry name" value="ATP-synt_Fo_b"/>
    <property type="match status" value="1"/>
</dbReference>
<proteinExistence type="inferred from homology"/>
<dbReference type="Proteomes" id="UP000441925">
    <property type="component" value="Unassembled WGS sequence"/>
</dbReference>
<gene>
    <name evidence="4" type="ORF">FYJ26_03820</name>
</gene>
<reference evidence="4 5" key="1">
    <citation type="submission" date="2019-08" db="EMBL/GenBank/DDBJ databases">
        <title>In-depth cultivation of the pig gut microbiome towards novel bacterial diversity and tailored functional studies.</title>
        <authorList>
            <person name="Wylensek D."/>
            <person name="Hitch T.C.A."/>
            <person name="Clavel T."/>
        </authorList>
    </citation>
    <scope>NUCLEOTIDE SEQUENCE [LARGE SCALE GENOMIC DNA]</scope>
    <source>
        <strain evidence="4 5">WCA-380-WT-2B</strain>
    </source>
</reference>
<evidence type="ECO:0000313" key="5">
    <source>
        <dbReference type="Proteomes" id="UP000441925"/>
    </source>
</evidence>
<evidence type="ECO:0000256" key="1">
    <source>
        <dbReference type="ARBA" id="ARBA00005901"/>
    </source>
</evidence>
<dbReference type="GO" id="GO:0046961">
    <property type="term" value="F:proton-transporting ATPase activity, rotational mechanism"/>
    <property type="evidence" value="ECO:0007669"/>
    <property type="project" value="InterPro"/>
</dbReference>
<dbReference type="RefSeq" id="WP_154539773.1">
    <property type="nucleotide sequence ID" value="NZ_JAXDSU010000058.1"/>
</dbReference>
<comment type="caution">
    <text evidence="4">The sequence shown here is derived from an EMBL/GenBank/DDBJ whole genome shotgun (WGS) entry which is preliminary data.</text>
</comment>
<name>A0A6N7VRT2_9FIRM</name>
<organism evidence="4 5">
    <name type="scientific">Anaerococcus porci</name>
    <dbReference type="NCBI Taxonomy" id="2652269"/>
    <lineage>
        <taxon>Bacteria</taxon>
        <taxon>Bacillati</taxon>
        <taxon>Bacillota</taxon>
        <taxon>Tissierellia</taxon>
        <taxon>Tissierellales</taxon>
        <taxon>Peptoniphilaceae</taxon>
        <taxon>Anaerococcus</taxon>
    </lineage>
</organism>
<dbReference type="AlphaFoldDB" id="A0A6N7VRT2"/>